<evidence type="ECO:0000256" key="4">
    <source>
        <dbReference type="SAM" id="Phobius"/>
    </source>
</evidence>
<proteinExistence type="predicted"/>
<feature type="region of interest" description="Disordered" evidence="3">
    <location>
        <begin position="71"/>
        <end position="96"/>
    </location>
</feature>
<keyword evidence="4" id="KW-0472">Membrane</keyword>
<keyword evidence="7" id="KW-1185">Reference proteome</keyword>
<dbReference type="Proteomes" id="UP000274822">
    <property type="component" value="Unassembled WGS sequence"/>
</dbReference>
<reference evidence="6 7" key="1">
    <citation type="journal article" date="2018" name="New Phytol.">
        <title>Phylogenomics of Endogonaceae and evolution of mycorrhizas within Mucoromycota.</title>
        <authorList>
            <person name="Chang Y."/>
            <person name="Desiro A."/>
            <person name="Na H."/>
            <person name="Sandor L."/>
            <person name="Lipzen A."/>
            <person name="Clum A."/>
            <person name="Barry K."/>
            <person name="Grigoriev I.V."/>
            <person name="Martin F.M."/>
            <person name="Stajich J.E."/>
            <person name="Smith M.E."/>
            <person name="Bonito G."/>
            <person name="Spatafora J.W."/>
        </authorList>
    </citation>
    <scope>NUCLEOTIDE SEQUENCE [LARGE SCALE GENOMIC DNA]</scope>
    <source>
        <strain evidence="6 7">AD002</strain>
    </source>
</reference>
<evidence type="ECO:0000256" key="2">
    <source>
        <dbReference type="PROSITE-ProRule" id="PRU00192"/>
    </source>
</evidence>
<dbReference type="Pfam" id="PF14604">
    <property type="entry name" value="SH3_9"/>
    <property type="match status" value="1"/>
</dbReference>
<feature type="transmembrane region" description="Helical" evidence="4">
    <location>
        <begin position="111"/>
        <end position="132"/>
    </location>
</feature>
<evidence type="ECO:0000256" key="1">
    <source>
        <dbReference type="ARBA" id="ARBA00022443"/>
    </source>
</evidence>
<evidence type="ECO:0000259" key="5">
    <source>
        <dbReference type="PROSITE" id="PS50002"/>
    </source>
</evidence>
<evidence type="ECO:0000313" key="7">
    <source>
        <dbReference type="Proteomes" id="UP000274822"/>
    </source>
</evidence>
<evidence type="ECO:0000256" key="3">
    <source>
        <dbReference type="SAM" id="MobiDB-lite"/>
    </source>
</evidence>
<name>A0A433QL41_9FUNG</name>
<dbReference type="SMART" id="SM00326">
    <property type="entry name" value="SH3"/>
    <property type="match status" value="1"/>
</dbReference>
<dbReference type="EMBL" id="RBNJ01003797">
    <property type="protein sequence ID" value="RUS30513.1"/>
    <property type="molecule type" value="Genomic_DNA"/>
</dbReference>
<keyword evidence="4" id="KW-0812">Transmembrane</keyword>
<organism evidence="6 7">
    <name type="scientific">Jimgerdemannia flammicorona</name>
    <dbReference type="NCBI Taxonomy" id="994334"/>
    <lineage>
        <taxon>Eukaryota</taxon>
        <taxon>Fungi</taxon>
        <taxon>Fungi incertae sedis</taxon>
        <taxon>Mucoromycota</taxon>
        <taxon>Mucoromycotina</taxon>
        <taxon>Endogonomycetes</taxon>
        <taxon>Endogonales</taxon>
        <taxon>Endogonaceae</taxon>
        <taxon>Jimgerdemannia</taxon>
    </lineage>
</organism>
<dbReference type="AlphaFoldDB" id="A0A433QL41"/>
<sequence length="275" mass="28867">MLLLQSMPLPLLPRKLLLCGQCRLLLPTLLPLLLPPAPPKPPPATLLPVQQGNRVMLFHIAVNTSAAASPALPVQPTGDSVSASSSSPSSTQASMNYQSGASVNTGLSMPLIGGIAAVGGVIVVAIGFFAVVRYRKQKELTKKLSSGANPFTNLGAGSAPNATPVSASPFPPNSPYDRLEDAKPLGTFTVISTYTPTLGDELDIQPGDKVTVLCEYDDGWVQGINETKGRLKGVFPKHCVDFGQAHESNRDSMLGGDKRVKRVSSMYGNNGSYGA</sequence>
<gene>
    <name evidence="6" type="ORF">BC938DRAFT_479299</name>
</gene>
<dbReference type="InterPro" id="IPR036028">
    <property type="entry name" value="SH3-like_dom_sf"/>
</dbReference>
<dbReference type="SUPFAM" id="SSF50044">
    <property type="entry name" value="SH3-domain"/>
    <property type="match status" value="1"/>
</dbReference>
<protein>
    <recommendedName>
        <fullName evidence="5">SH3 domain-containing protein</fullName>
    </recommendedName>
</protein>
<dbReference type="Gene3D" id="2.30.30.40">
    <property type="entry name" value="SH3 Domains"/>
    <property type="match status" value="1"/>
</dbReference>
<keyword evidence="4" id="KW-1133">Transmembrane helix</keyword>
<dbReference type="PROSITE" id="PS50002">
    <property type="entry name" value="SH3"/>
    <property type="match status" value="1"/>
</dbReference>
<comment type="caution">
    <text evidence="6">The sequence shown here is derived from an EMBL/GenBank/DDBJ whole genome shotgun (WGS) entry which is preliminary data.</text>
</comment>
<evidence type="ECO:0000313" key="6">
    <source>
        <dbReference type="EMBL" id="RUS30513.1"/>
    </source>
</evidence>
<feature type="compositionally biased region" description="Low complexity" evidence="3">
    <location>
        <begin position="80"/>
        <end position="94"/>
    </location>
</feature>
<keyword evidence="1 2" id="KW-0728">SH3 domain</keyword>
<accession>A0A433QL41</accession>
<feature type="domain" description="SH3" evidence="5">
    <location>
        <begin position="183"/>
        <end position="245"/>
    </location>
</feature>
<dbReference type="InterPro" id="IPR001452">
    <property type="entry name" value="SH3_domain"/>
</dbReference>